<dbReference type="Gene3D" id="3.30.310.70">
    <property type="entry name" value="TT1751-like domain"/>
    <property type="match status" value="1"/>
</dbReference>
<dbReference type="STRING" id="389348.PNK_1289"/>
<organism evidence="2 3">
    <name type="scientific">Candidatus Protochlamydia naegleriophila</name>
    <dbReference type="NCBI Taxonomy" id="389348"/>
    <lineage>
        <taxon>Bacteria</taxon>
        <taxon>Pseudomonadati</taxon>
        <taxon>Chlamydiota</taxon>
        <taxon>Chlamydiia</taxon>
        <taxon>Parachlamydiales</taxon>
        <taxon>Parachlamydiaceae</taxon>
        <taxon>Candidatus Protochlamydia</taxon>
    </lineage>
</organism>
<dbReference type="Proteomes" id="UP000069902">
    <property type="component" value="Chromosome cPNK"/>
</dbReference>
<dbReference type="CDD" id="cd14797">
    <property type="entry name" value="DUF302"/>
    <property type="match status" value="1"/>
</dbReference>
<keyword evidence="3" id="KW-1185">Reference proteome</keyword>
<accession>A0A0U5JDM5</accession>
<gene>
    <name evidence="2" type="ORF">PNK_1289</name>
</gene>
<proteinExistence type="predicted"/>
<name>A0A0U5JDM5_9BACT</name>
<dbReference type="KEGG" id="pnl:PNK_1289"/>
<protein>
    <recommendedName>
        <fullName evidence="1">DUF302 domain-containing protein</fullName>
    </recommendedName>
</protein>
<evidence type="ECO:0000313" key="3">
    <source>
        <dbReference type="Proteomes" id="UP000069902"/>
    </source>
</evidence>
<dbReference type="PATRIC" id="fig|389348.3.peg.1442"/>
<evidence type="ECO:0000259" key="1">
    <source>
        <dbReference type="Pfam" id="PF03625"/>
    </source>
</evidence>
<dbReference type="InParanoid" id="A0A0U5JDM5"/>
<sequence>MAQSTSLQLIVRQSPHSVPMAVERLENGILARGMKMFAKIDHAREAQDADMSLNAEIVLIFGDPKVGTFLMQENPLIGLELPLRLLVWQNENNTNIAYVDPISLGSAYEIYSQAASLKKISGALAALVEEAIK</sequence>
<dbReference type="InterPro" id="IPR005180">
    <property type="entry name" value="DUF302"/>
</dbReference>
<dbReference type="Pfam" id="PF03625">
    <property type="entry name" value="DUF302"/>
    <property type="match status" value="1"/>
</dbReference>
<dbReference type="EMBL" id="LN879502">
    <property type="protein sequence ID" value="CUI16906.1"/>
    <property type="molecule type" value="Genomic_DNA"/>
</dbReference>
<feature type="domain" description="DUF302" evidence="1">
    <location>
        <begin position="40"/>
        <end position="101"/>
    </location>
</feature>
<dbReference type="InterPro" id="IPR035923">
    <property type="entry name" value="TT1751-like_sf"/>
</dbReference>
<evidence type="ECO:0000313" key="2">
    <source>
        <dbReference type="EMBL" id="CUI16906.1"/>
    </source>
</evidence>
<dbReference type="RefSeq" id="WP_032125646.1">
    <property type="nucleotide sequence ID" value="NZ_LN879502.1"/>
</dbReference>
<dbReference type="AlphaFoldDB" id="A0A0U5JDM5"/>
<dbReference type="SUPFAM" id="SSF103247">
    <property type="entry name" value="TT1751-like"/>
    <property type="match status" value="1"/>
</dbReference>
<reference evidence="3" key="1">
    <citation type="submission" date="2015-09" db="EMBL/GenBank/DDBJ databases">
        <authorList>
            <person name="Bertelli C."/>
        </authorList>
    </citation>
    <scope>NUCLEOTIDE SEQUENCE [LARGE SCALE GENOMIC DNA]</scope>
    <source>
        <strain evidence="3">KNic</strain>
    </source>
</reference>
<dbReference type="PANTHER" id="PTHR38342">
    <property type="entry name" value="SLR5037 PROTEIN"/>
    <property type="match status" value="1"/>
</dbReference>
<dbReference type="PANTHER" id="PTHR38342:SF2">
    <property type="entry name" value="INNER MEMBRANE OR EXPORTED"/>
    <property type="match status" value="1"/>
</dbReference>